<dbReference type="OrthoDB" id="1158011at2759"/>
<feature type="domain" description="UBC core" evidence="3">
    <location>
        <begin position="13"/>
        <end position="163"/>
    </location>
</feature>
<dbReference type="InterPro" id="IPR050113">
    <property type="entry name" value="Ub_conjugating_enzyme"/>
</dbReference>
<dbReference type="SMART" id="SM00212">
    <property type="entry name" value="UBCc"/>
    <property type="match status" value="1"/>
</dbReference>
<dbReference type="EMBL" id="HAAD01000179">
    <property type="protein sequence ID" value="CDG66411.1"/>
    <property type="molecule type" value="mRNA"/>
</dbReference>
<dbReference type="AlphaFoldDB" id="T2M2W6"/>
<evidence type="ECO:0000313" key="4">
    <source>
        <dbReference type="EMBL" id="CDG66411.1"/>
    </source>
</evidence>
<sequence length="286" mass="32132">MGDLHQKYNLKSPAVKRLMREAAELSEPTEQYFAQPLEDNIFEWHFTIRGSPDTEFAGGHYHGKITLPPEYPMKPPSIILLTPNGRFELGKKICLSMSAHHPETWQPSWSIRTVLLALIGFMPTKGEGALGALDYTIEERKVMAARSLDWSCDTCQINNKTCLLQSKPGFESNMDEAKELATQISFKGEVEKLSESKSTELNETSSNKPSTNAPSTNIPASTPELRQRKPIFTTNQPHVEVVHRRSFFYVSVDYFTLGMMWIIAAVLVVLVVRRLAMEKENVSGGA</sequence>
<dbReference type="PROSITE" id="PS50127">
    <property type="entry name" value="UBC_2"/>
    <property type="match status" value="1"/>
</dbReference>
<evidence type="ECO:0000256" key="2">
    <source>
        <dbReference type="SAM" id="Phobius"/>
    </source>
</evidence>
<feature type="compositionally biased region" description="Polar residues" evidence="1">
    <location>
        <begin position="201"/>
        <end position="220"/>
    </location>
</feature>
<dbReference type="KEGG" id="hmg:100204107"/>
<keyword evidence="2" id="KW-1133">Transmembrane helix</keyword>
<dbReference type="Pfam" id="PF00179">
    <property type="entry name" value="UQ_con"/>
    <property type="match status" value="1"/>
</dbReference>
<keyword evidence="2" id="KW-0812">Transmembrane</keyword>
<proteinExistence type="evidence at transcript level"/>
<dbReference type="CDD" id="cd23799">
    <property type="entry name" value="UBCc_UBE2J"/>
    <property type="match status" value="1"/>
</dbReference>
<reference evidence="4" key="1">
    <citation type="journal article" date="2013" name="Genome Biol. Evol.">
        <title>Punctuated emergences of genetic and phenotypic innovations in eumetazoan, bilaterian, euteleostome, and hominidae ancestors.</title>
        <authorList>
            <person name="Wenger Y."/>
            <person name="Galliot B."/>
        </authorList>
    </citation>
    <scope>NUCLEOTIDE SEQUENCE</scope>
    <source>
        <tissue evidence="4">Whole animals</tissue>
    </source>
</reference>
<dbReference type="PANTHER" id="PTHR24067">
    <property type="entry name" value="UBIQUITIN-CONJUGATING ENZYME E2"/>
    <property type="match status" value="1"/>
</dbReference>
<dbReference type="FunFam" id="3.10.110.10:FF:000086">
    <property type="entry name" value="Ubiquitin-conjugating enzyme E2 J1"/>
    <property type="match status" value="1"/>
</dbReference>
<dbReference type="InterPro" id="IPR000608">
    <property type="entry name" value="UBC"/>
</dbReference>
<dbReference type="InterPro" id="IPR016135">
    <property type="entry name" value="UBQ-conjugating_enzyme/RWD"/>
</dbReference>
<feature type="transmembrane region" description="Helical" evidence="2">
    <location>
        <begin position="254"/>
        <end position="272"/>
    </location>
</feature>
<dbReference type="OMA" id="YNTKCAG"/>
<gene>
    <name evidence="4" type="primary">UBE2J1</name>
</gene>
<evidence type="ECO:0000259" key="3">
    <source>
        <dbReference type="PROSITE" id="PS50127"/>
    </source>
</evidence>
<evidence type="ECO:0000256" key="1">
    <source>
        <dbReference type="SAM" id="MobiDB-lite"/>
    </source>
</evidence>
<accession>T2M2W6</accession>
<dbReference type="SUPFAM" id="SSF54495">
    <property type="entry name" value="UBC-like"/>
    <property type="match status" value="1"/>
</dbReference>
<keyword evidence="2" id="KW-0472">Membrane</keyword>
<dbReference type="Gene3D" id="3.10.110.10">
    <property type="entry name" value="Ubiquitin Conjugating Enzyme"/>
    <property type="match status" value="1"/>
</dbReference>
<name>T2M2W6_HYDVU</name>
<feature type="region of interest" description="Disordered" evidence="1">
    <location>
        <begin position="195"/>
        <end position="229"/>
    </location>
</feature>
<protein>
    <submittedName>
        <fullName evidence="4">Ubiquitin-conjugating enzyme E2 J1</fullName>
    </submittedName>
</protein>
<organism evidence="4">
    <name type="scientific">Hydra vulgaris</name>
    <name type="common">Hydra</name>
    <name type="synonym">Hydra attenuata</name>
    <dbReference type="NCBI Taxonomy" id="6087"/>
    <lineage>
        <taxon>Eukaryota</taxon>
        <taxon>Metazoa</taxon>
        <taxon>Cnidaria</taxon>
        <taxon>Hydrozoa</taxon>
        <taxon>Hydroidolina</taxon>
        <taxon>Anthoathecata</taxon>
        <taxon>Aplanulata</taxon>
        <taxon>Hydridae</taxon>
        <taxon>Hydra</taxon>
    </lineage>
</organism>